<sequence length="109" mass="12268">MSERRPYLGHGESDGKGVTRSRSTNSFLSQSGRSRMTPKEPRRHTISGGVEYEMRLLIQYQKSGGKVFRHSKKLILTPLLSSSISELTWAAEKTGLRGPYYPGQLKLEV</sequence>
<name>V8NY84_OPHHA</name>
<dbReference type="OrthoDB" id="10035013at2759"/>
<feature type="compositionally biased region" description="Basic and acidic residues" evidence="1">
    <location>
        <begin position="1"/>
        <end position="17"/>
    </location>
</feature>
<accession>V8NY84</accession>
<feature type="non-terminal residue" evidence="2">
    <location>
        <position position="1"/>
    </location>
</feature>
<feature type="region of interest" description="Disordered" evidence="1">
    <location>
        <begin position="1"/>
        <end position="48"/>
    </location>
</feature>
<evidence type="ECO:0000313" key="2">
    <source>
        <dbReference type="EMBL" id="ETE66537.1"/>
    </source>
</evidence>
<gene>
    <name evidence="2" type="ORF">L345_07680</name>
</gene>
<dbReference type="AlphaFoldDB" id="V8NY84"/>
<keyword evidence="3" id="KW-1185">Reference proteome</keyword>
<feature type="compositionally biased region" description="Polar residues" evidence="1">
    <location>
        <begin position="20"/>
        <end position="34"/>
    </location>
</feature>
<comment type="caution">
    <text evidence="2">The sequence shown here is derived from an EMBL/GenBank/DDBJ whole genome shotgun (WGS) entry which is preliminary data.</text>
</comment>
<proteinExistence type="predicted"/>
<dbReference type="EMBL" id="AZIM01001537">
    <property type="protein sequence ID" value="ETE66537.1"/>
    <property type="molecule type" value="Genomic_DNA"/>
</dbReference>
<reference evidence="2 3" key="1">
    <citation type="journal article" date="2013" name="Proc. Natl. Acad. Sci. U.S.A.">
        <title>The king cobra genome reveals dynamic gene evolution and adaptation in the snake venom system.</title>
        <authorList>
            <person name="Vonk F.J."/>
            <person name="Casewell N.R."/>
            <person name="Henkel C.V."/>
            <person name="Heimberg A.M."/>
            <person name="Jansen H.J."/>
            <person name="McCleary R.J."/>
            <person name="Kerkkamp H.M."/>
            <person name="Vos R.A."/>
            <person name="Guerreiro I."/>
            <person name="Calvete J.J."/>
            <person name="Wuster W."/>
            <person name="Woods A.E."/>
            <person name="Logan J.M."/>
            <person name="Harrison R.A."/>
            <person name="Castoe T.A."/>
            <person name="de Koning A.P."/>
            <person name="Pollock D.D."/>
            <person name="Yandell M."/>
            <person name="Calderon D."/>
            <person name="Renjifo C."/>
            <person name="Currier R.B."/>
            <person name="Salgado D."/>
            <person name="Pla D."/>
            <person name="Sanz L."/>
            <person name="Hyder A.S."/>
            <person name="Ribeiro J.M."/>
            <person name="Arntzen J.W."/>
            <person name="van den Thillart G.E."/>
            <person name="Boetzer M."/>
            <person name="Pirovano W."/>
            <person name="Dirks R.P."/>
            <person name="Spaink H.P."/>
            <person name="Duboule D."/>
            <person name="McGlinn E."/>
            <person name="Kini R.M."/>
            <person name="Richardson M.K."/>
        </authorList>
    </citation>
    <scope>NUCLEOTIDE SEQUENCE</scope>
    <source>
        <tissue evidence="2">Blood</tissue>
    </source>
</reference>
<dbReference type="Proteomes" id="UP000018936">
    <property type="component" value="Unassembled WGS sequence"/>
</dbReference>
<protein>
    <submittedName>
        <fullName evidence="2">Uncharacterized protein</fullName>
    </submittedName>
</protein>
<evidence type="ECO:0000256" key="1">
    <source>
        <dbReference type="SAM" id="MobiDB-lite"/>
    </source>
</evidence>
<organism evidence="2 3">
    <name type="scientific">Ophiophagus hannah</name>
    <name type="common">King cobra</name>
    <name type="synonym">Naja hannah</name>
    <dbReference type="NCBI Taxonomy" id="8665"/>
    <lineage>
        <taxon>Eukaryota</taxon>
        <taxon>Metazoa</taxon>
        <taxon>Chordata</taxon>
        <taxon>Craniata</taxon>
        <taxon>Vertebrata</taxon>
        <taxon>Euteleostomi</taxon>
        <taxon>Lepidosauria</taxon>
        <taxon>Squamata</taxon>
        <taxon>Bifurcata</taxon>
        <taxon>Unidentata</taxon>
        <taxon>Episquamata</taxon>
        <taxon>Toxicofera</taxon>
        <taxon>Serpentes</taxon>
        <taxon>Colubroidea</taxon>
        <taxon>Elapidae</taxon>
        <taxon>Elapinae</taxon>
        <taxon>Ophiophagus</taxon>
    </lineage>
</organism>
<evidence type="ECO:0000313" key="3">
    <source>
        <dbReference type="Proteomes" id="UP000018936"/>
    </source>
</evidence>